<proteinExistence type="inferred from homology"/>
<reference evidence="8 9" key="1">
    <citation type="submission" date="2018-06" db="EMBL/GenBank/DDBJ databases">
        <title>Thermoflavimicrobium daqus sp. nov., a thermophilic microbe isolated from Moutai-flavour Daqu.</title>
        <authorList>
            <person name="Wang X."/>
            <person name="Zhou H."/>
        </authorList>
    </citation>
    <scope>NUCLEOTIDE SEQUENCE [LARGE SCALE GENOMIC DNA]</scope>
    <source>
        <strain evidence="8 9">FBKL4.011</strain>
    </source>
</reference>
<evidence type="ECO:0000313" key="8">
    <source>
        <dbReference type="EMBL" id="RAL25700.1"/>
    </source>
</evidence>
<feature type="binding site" evidence="6">
    <location>
        <position position="27"/>
    </location>
    <ligand>
        <name>NAD(+)</name>
        <dbReference type="ChEBI" id="CHEBI:57540"/>
    </ligand>
</feature>
<feature type="active site" evidence="6">
    <location>
        <position position="161"/>
    </location>
</feature>
<keyword evidence="5 6" id="KW-0238">DNA-binding</keyword>
<evidence type="ECO:0000256" key="3">
    <source>
        <dbReference type="ARBA" id="ARBA00022679"/>
    </source>
</evidence>
<comment type="catalytic activity">
    <reaction evidence="6">
        <text>a thymidine in DNA + NAD(+) = an N-(ADP-alpha-D-ribosyl)-thymidine in DNA + nicotinamide + H(+)</text>
        <dbReference type="Rhea" id="RHEA:71651"/>
        <dbReference type="Rhea" id="RHEA-COMP:13556"/>
        <dbReference type="Rhea" id="RHEA-COMP:18051"/>
        <dbReference type="ChEBI" id="CHEBI:15378"/>
        <dbReference type="ChEBI" id="CHEBI:17154"/>
        <dbReference type="ChEBI" id="CHEBI:57540"/>
        <dbReference type="ChEBI" id="CHEBI:137386"/>
        <dbReference type="ChEBI" id="CHEBI:191199"/>
    </reaction>
</comment>
<evidence type="ECO:0000256" key="1">
    <source>
        <dbReference type="ARBA" id="ARBA00022649"/>
    </source>
</evidence>
<organism evidence="8 9">
    <name type="scientific">Thermoflavimicrobium daqui</name>
    <dbReference type="NCBI Taxonomy" id="2137476"/>
    <lineage>
        <taxon>Bacteria</taxon>
        <taxon>Bacillati</taxon>
        <taxon>Bacillota</taxon>
        <taxon>Bacilli</taxon>
        <taxon>Bacillales</taxon>
        <taxon>Thermoactinomycetaceae</taxon>
        <taxon>Thermoflavimicrobium</taxon>
    </lineage>
</organism>
<keyword evidence="3 6" id="KW-0808">Transferase</keyword>
<dbReference type="InterPro" id="IPR029494">
    <property type="entry name" value="DarT"/>
</dbReference>
<feature type="binding site" evidence="6">
    <location>
        <position position="51"/>
    </location>
    <ligand>
        <name>NAD(+)</name>
        <dbReference type="ChEBI" id="CHEBI:57540"/>
    </ligand>
</feature>
<feature type="active site" description="Proton acceptor" evidence="6">
    <location>
        <position position="51"/>
    </location>
</feature>
<dbReference type="PROSITE" id="PS52018">
    <property type="entry name" value="DART"/>
    <property type="match status" value="1"/>
</dbReference>
<accession>A0A364K688</accession>
<feature type="binding site" evidence="6">
    <location>
        <begin position="10"/>
        <end position="12"/>
    </location>
    <ligand>
        <name>NAD(+)</name>
        <dbReference type="ChEBI" id="CHEBI:57540"/>
    </ligand>
</feature>
<dbReference type="GO" id="GO:0016757">
    <property type="term" value="F:glycosyltransferase activity"/>
    <property type="evidence" value="ECO:0007669"/>
    <property type="project" value="UniProtKB-UniRule"/>
</dbReference>
<reference evidence="8 9" key="2">
    <citation type="submission" date="2018-06" db="EMBL/GenBank/DDBJ databases">
        <authorList>
            <person name="Zhirakovskaya E."/>
        </authorList>
    </citation>
    <scope>NUCLEOTIDE SEQUENCE [LARGE SCALE GENOMIC DNA]</scope>
    <source>
        <strain evidence="8 9">FBKL4.011</strain>
    </source>
</reference>
<evidence type="ECO:0000313" key="9">
    <source>
        <dbReference type="Proteomes" id="UP000251213"/>
    </source>
</evidence>
<evidence type="ECO:0000256" key="5">
    <source>
        <dbReference type="ARBA" id="ARBA00023125"/>
    </source>
</evidence>
<comment type="similarity">
    <text evidence="6">Belongs to the DarT ADP-ribosyltransferase family.</text>
</comment>
<dbReference type="EMBL" id="QJKK01000003">
    <property type="protein sequence ID" value="RAL25700.1"/>
    <property type="molecule type" value="Genomic_DNA"/>
</dbReference>
<dbReference type="Pfam" id="PF14487">
    <property type="entry name" value="DarT"/>
    <property type="match status" value="1"/>
</dbReference>
<keyword evidence="2 6" id="KW-0328">Glycosyltransferase</keyword>
<dbReference type="Proteomes" id="UP000251213">
    <property type="component" value="Unassembled WGS sequence"/>
</dbReference>
<dbReference type="RefSeq" id="WP_113658314.1">
    <property type="nucleotide sequence ID" value="NZ_KZ845665.1"/>
</dbReference>
<name>A0A364K688_9BACL</name>
<dbReference type="GO" id="GO:0003677">
    <property type="term" value="F:DNA binding"/>
    <property type="evidence" value="ECO:0007669"/>
    <property type="project" value="UniProtKB-UniRule"/>
</dbReference>
<dbReference type="OrthoDB" id="9813972at2"/>
<protein>
    <submittedName>
        <fullName evidence="8">DUF4433 domain-containing protein</fullName>
    </submittedName>
</protein>
<keyword evidence="4 6" id="KW-0548">Nucleotidyltransferase</keyword>
<evidence type="ECO:0000256" key="4">
    <source>
        <dbReference type="ARBA" id="ARBA00022695"/>
    </source>
</evidence>
<dbReference type="AlphaFoldDB" id="A0A364K688"/>
<evidence type="ECO:0000256" key="2">
    <source>
        <dbReference type="ARBA" id="ARBA00022676"/>
    </source>
</evidence>
<gene>
    <name evidence="8" type="ORF">DL897_06390</name>
</gene>
<comment type="caution">
    <text evidence="6">Lacks conserved residue(s) required for the propagation of feature annotation.</text>
</comment>
<evidence type="ECO:0000256" key="6">
    <source>
        <dbReference type="PROSITE-ProRule" id="PRU01362"/>
    </source>
</evidence>
<sequence length="210" mass="24549">MNIGKIYIFHMTHISNLPLILEKRGLLCKNMVVNKRIEYVNISNTSVQNKRYAKNVPIEPYGILHDYVPFYFCTLNPMLYAIYSGKVDTYTEGQENVIFLVSTIPQVTQAKLNFVFTDGHAIMALTQFFKDIADLDKLNWEVIKAKYWPEFTDGSRLRQAEFLVHKFFPWEHILGIGVLNNQSRNKVIEILRKGEKGKIRPVVIKPDWYF</sequence>
<dbReference type="GO" id="GO:0016779">
    <property type="term" value="F:nucleotidyltransferase activity"/>
    <property type="evidence" value="ECO:0007669"/>
    <property type="project" value="UniProtKB-UniRule"/>
</dbReference>
<comment type="caution">
    <text evidence="8">The sequence shown here is derived from an EMBL/GenBank/DDBJ whole genome shotgun (WGS) entry which is preliminary data.</text>
</comment>
<keyword evidence="9" id="KW-1185">Reference proteome</keyword>
<keyword evidence="1 6" id="KW-1277">Toxin-antitoxin system</keyword>
<feature type="domain" description="DarT" evidence="7">
    <location>
        <begin position="6"/>
        <end position="210"/>
    </location>
</feature>
<evidence type="ECO:0000259" key="7">
    <source>
        <dbReference type="PROSITE" id="PS52018"/>
    </source>
</evidence>